<comment type="caution">
    <text evidence="5">The sequence shown here is derived from an EMBL/GenBank/DDBJ whole genome shotgun (WGS) entry which is preliminary data.</text>
</comment>
<keyword evidence="1" id="KW-0732">Signal</keyword>
<evidence type="ECO:0000259" key="3">
    <source>
        <dbReference type="Pfam" id="PF07587"/>
    </source>
</evidence>
<evidence type="ECO:0000256" key="1">
    <source>
        <dbReference type="SAM" id="SignalP"/>
    </source>
</evidence>
<feature type="chain" id="PRO_5023097838" evidence="1">
    <location>
        <begin position="25"/>
        <end position="831"/>
    </location>
</feature>
<dbReference type="InterPro" id="IPR011429">
    <property type="entry name" value="Cyt_c_Planctomycete-type"/>
</dbReference>
<dbReference type="Proteomes" id="UP000316304">
    <property type="component" value="Unassembled WGS sequence"/>
</dbReference>
<proteinExistence type="predicted"/>
<dbReference type="Pfam" id="PF07587">
    <property type="entry name" value="PSD1"/>
    <property type="match status" value="1"/>
</dbReference>
<name>A0A5C6C329_9BACT</name>
<dbReference type="PANTHER" id="PTHR35889:SF3">
    <property type="entry name" value="F-BOX DOMAIN-CONTAINING PROTEIN"/>
    <property type="match status" value="1"/>
</dbReference>
<accession>A0A5C6C329</accession>
<reference evidence="5 6" key="1">
    <citation type="submission" date="2019-02" db="EMBL/GenBank/DDBJ databases">
        <title>Deep-cultivation of Planctomycetes and their phenomic and genomic characterization uncovers novel biology.</title>
        <authorList>
            <person name="Wiegand S."/>
            <person name="Jogler M."/>
            <person name="Boedeker C."/>
            <person name="Pinto D."/>
            <person name="Vollmers J."/>
            <person name="Rivas-Marin E."/>
            <person name="Kohn T."/>
            <person name="Peeters S.H."/>
            <person name="Heuer A."/>
            <person name="Rast P."/>
            <person name="Oberbeckmann S."/>
            <person name="Bunk B."/>
            <person name="Jeske O."/>
            <person name="Meyerdierks A."/>
            <person name="Storesund J.E."/>
            <person name="Kallscheuer N."/>
            <person name="Luecker S."/>
            <person name="Lage O.M."/>
            <person name="Pohl T."/>
            <person name="Merkel B.J."/>
            <person name="Hornburger P."/>
            <person name="Mueller R.-W."/>
            <person name="Bruemmer F."/>
            <person name="Labrenz M."/>
            <person name="Spormann A.M."/>
            <person name="Op Den Camp H."/>
            <person name="Overmann J."/>
            <person name="Amann R."/>
            <person name="Jetten M.S.M."/>
            <person name="Mascher T."/>
            <person name="Medema M.H."/>
            <person name="Devos D.P."/>
            <person name="Kaster A.-K."/>
            <person name="Ovreas L."/>
            <person name="Rohde M."/>
            <person name="Galperin M.Y."/>
            <person name="Jogler C."/>
        </authorList>
    </citation>
    <scope>NUCLEOTIDE SEQUENCE [LARGE SCALE GENOMIC DNA]</scope>
    <source>
        <strain evidence="5 6">Pla52o</strain>
    </source>
</reference>
<evidence type="ECO:0000313" key="6">
    <source>
        <dbReference type="Proteomes" id="UP000316304"/>
    </source>
</evidence>
<evidence type="ECO:0000259" key="4">
    <source>
        <dbReference type="Pfam" id="PF07635"/>
    </source>
</evidence>
<protein>
    <submittedName>
        <fullName evidence="5">Planctomycete cytochrome C</fullName>
    </submittedName>
</protein>
<feature type="domain" description="DUF1549" evidence="2">
    <location>
        <begin position="153"/>
        <end position="355"/>
    </location>
</feature>
<dbReference type="GO" id="GO:0020037">
    <property type="term" value="F:heme binding"/>
    <property type="evidence" value="ECO:0007669"/>
    <property type="project" value="InterPro"/>
</dbReference>
<dbReference type="InterPro" id="IPR011444">
    <property type="entry name" value="DUF1549"/>
</dbReference>
<dbReference type="InterPro" id="IPR022655">
    <property type="entry name" value="DUF1553"/>
</dbReference>
<sequence length="831" mass="93774" precursor="true">MRTQFDLLKLLLLSCFGLISLSSAWGTERDIDFNRDIRPILSDKCFFCHGPDADERKAGLRLDTSEGALADLGGYAALVPGRPNESEVVRRMLDEQDPMPPQDSHKSLKREEVELLIRWIADGGEYSEPWAYVSPIKRAIPKVKDEAWPENWIDFFVLARLESEGLQPAPDADRVTLIRRLHFDLTGLPPTPEETDAFVNGERDLASVVDDLLASPHFGERLAMYWLDLVRYADTVGYHGDQDHNISPYRDWVVAALNANMSFDQFTREQLAGDLLPNPTTAQKVASGYNRLLQTTHEGGLQLKEYDAIYNADRVRNVAAVWMGATVGCAQCHDHKYDPYTIRDHYALGAFFADIADRGFGGNALPANRPPEIRVYTETQEQELARLDREMTLVFSNETQTRLTKLELTHQTLTDRMKQDKTPEMQQALAKQRAEVEQQIAVLAPPAQLDAFRELRKQHRELANQGRLTMITVAEKPRTIRVLPRGNWQDDSGEVVLPAVPGFLGKVSPAAGDRATRLDLANWLVDAENGRGGLTARVFANRFWYLYFGTGISRSLDDFGGQGEPPANPELLDQLAVSFHESGWDVKALVRLLVTSRAWRQSSVGSPELLERDPHNQWGARQSRYRLPAELIRDNALAVSGLLIREQGGVTAKPYQPAGYYRHLNFPTRQYEPHENENQWRRGLYVHWQRMFLHPMLKAMDAPSREECTSQRARSNTPNAALVLLNDPTFIEAARVLAARILTEGGETADDRIEFAYRVVLSRSSDAEERDVLKTLLETTQTEYVSEPARADALLKTGIAPISKQLDKIELASWTAICRTLLNLNETVTRN</sequence>
<feature type="domain" description="Cytochrome C Planctomycete-type" evidence="4">
    <location>
        <begin position="45"/>
        <end position="103"/>
    </location>
</feature>
<dbReference type="Pfam" id="PF07635">
    <property type="entry name" value="PSCyt1"/>
    <property type="match status" value="1"/>
</dbReference>
<evidence type="ECO:0000313" key="5">
    <source>
        <dbReference type="EMBL" id="TWU17259.1"/>
    </source>
</evidence>
<dbReference type="EMBL" id="SJPT01000013">
    <property type="protein sequence ID" value="TWU17259.1"/>
    <property type="molecule type" value="Genomic_DNA"/>
</dbReference>
<gene>
    <name evidence="5" type="ORF">Pla52o_52650</name>
</gene>
<evidence type="ECO:0000259" key="2">
    <source>
        <dbReference type="Pfam" id="PF07583"/>
    </source>
</evidence>
<dbReference type="PANTHER" id="PTHR35889">
    <property type="entry name" value="CYCLOINULO-OLIGOSACCHARIDE FRUCTANOTRANSFERASE-RELATED"/>
    <property type="match status" value="1"/>
</dbReference>
<dbReference type="SUPFAM" id="SSF46626">
    <property type="entry name" value="Cytochrome c"/>
    <property type="match status" value="1"/>
</dbReference>
<keyword evidence="6" id="KW-1185">Reference proteome</keyword>
<dbReference type="InterPro" id="IPR036909">
    <property type="entry name" value="Cyt_c-like_dom_sf"/>
</dbReference>
<organism evidence="5 6">
    <name type="scientific">Novipirellula galeiformis</name>
    <dbReference type="NCBI Taxonomy" id="2528004"/>
    <lineage>
        <taxon>Bacteria</taxon>
        <taxon>Pseudomonadati</taxon>
        <taxon>Planctomycetota</taxon>
        <taxon>Planctomycetia</taxon>
        <taxon>Pirellulales</taxon>
        <taxon>Pirellulaceae</taxon>
        <taxon>Novipirellula</taxon>
    </lineage>
</organism>
<feature type="signal peptide" evidence="1">
    <location>
        <begin position="1"/>
        <end position="24"/>
    </location>
</feature>
<dbReference type="GO" id="GO:0009055">
    <property type="term" value="F:electron transfer activity"/>
    <property type="evidence" value="ECO:0007669"/>
    <property type="project" value="InterPro"/>
</dbReference>
<dbReference type="RefSeq" id="WP_197169472.1">
    <property type="nucleotide sequence ID" value="NZ_SJPT01000013.1"/>
</dbReference>
<dbReference type="Pfam" id="PF07583">
    <property type="entry name" value="PSCyt2"/>
    <property type="match status" value="1"/>
</dbReference>
<dbReference type="AlphaFoldDB" id="A0A5C6C329"/>
<feature type="domain" description="DUF1553" evidence="3">
    <location>
        <begin position="516"/>
        <end position="776"/>
    </location>
</feature>